<dbReference type="InterPro" id="IPR014094">
    <property type="entry name" value="LpoB"/>
</dbReference>
<dbReference type="PROSITE" id="PS51257">
    <property type="entry name" value="PROKAR_LIPOPROTEIN"/>
    <property type="match status" value="1"/>
</dbReference>
<dbReference type="NCBIfam" id="TIGR02722">
    <property type="entry name" value="lp"/>
    <property type="match status" value="1"/>
</dbReference>
<organism evidence="3 4">
    <name type="scientific">Pandoraea terrae</name>
    <dbReference type="NCBI Taxonomy" id="1537710"/>
    <lineage>
        <taxon>Bacteria</taxon>
        <taxon>Pseudomonadati</taxon>
        <taxon>Pseudomonadota</taxon>
        <taxon>Betaproteobacteria</taxon>
        <taxon>Burkholderiales</taxon>
        <taxon>Burkholderiaceae</taxon>
        <taxon>Pandoraea</taxon>
    </lineage>
</organism>
<dbReference type="EMBL" id="CABPRZ010000005">
    <property type="protein sequence ID" value="VVD91040.1"/>
    <property type="molecule type" value="Genomic_DNA"/>
</dbReference>
<name>A0A5E4TT38_9BURK</name>
<gene>
    <name evidence="3" type="ORF">PTE30175_01553</name>
</gene>
<evidence type="ECO:0000313" key="4">
    <source>
        <dbReference type="Proteomes" id="UP000414233"/>
    </source>
</evidence>
<dbReference type="Proteomes" id="UP000414233">
    <property type="component" value="Unassembled WGS sequence"/>
</dbReference>
<reference evidence="3 4" key="1">
    <citation type="submission" date="2019-08" db="EMBL/GenBank/DDBJ databases">
        <authorList>
            <person name="Peeters C."/>
        </authorList>
    </citation>
    <scope>NUCLEOTIDE SEQUENCE [LARGE SCALE GENOMIC DNA]</scope>
    <source>
        <strain evidence="3 4">LMG 30175</strain>
    </source>
</reference>
<keyword evidence="2" id="KW-0732">Signal</keyword>
<proteinExistence type="predicted"/>
<evidence type="ECO:0000256" key="2">
    <source>
        <dbReference type="SAM" id="SignalP"/>
    </source>
</evidence>
<dbReference type="PANTHER" id="PTHR40593">
    <property type="entry name" value="PENICILLIN-BINDING PROTEIN ACTIVATOR LPOB"/>
    <property type="match status" value="1"/>
</dbReference>
<dbReference type="GO" id="GO:0009252">
    <property type="term" value="P:peptidoglycan biosynthetic process"/>
    <property type="evidence" value="ECO:0007669"/>
    <property type="project" value="TreeGrafter"/>
</dbReference>
<feature type="chain" id="PRO_5023067135" description="Penicillin-binding protein activator LpoB" evidence="2">
    <location>
        <begin position="23"/>
        <end position="205"/>
    </location>
</feature>
<accession>A0A5E4TT38</accession>
<evidence type="ECO:0000256" key="1">
    <source>
        <dbReference type="NCBIfam" id="TIGR02722"/>
    </source>
</evidence>
<dbReference type="PANTHER" id="PTHR40593:SF1">
    <property type="entry name" value="PENICILLIN-BINDING PROTEIN ACTIVATOR LPOB"/>
    <property type="match status" value="1"/>
</dbReference>
<keyword evidence="4" id="KW-1185">Reference proteome</keyword>
<protein>
    <recommendedName>
        <fullName evidence="1">Penicillin-binding protein activator LpoB</fullName>
    </recommendedName>
</protein>
<dbReference type="GO" id="GO:0030234">
    <property type="term" value="F:enzyme regulator activity"/>
    <property type="evidence" value="ECO:0007669"/>
    <property type="project" value="TreeGrafter"/>
</dbReference>
<dbReference type="GO" id="GO:0031241">
    <property type="term" value="C:periplasmic side of cell outer membrane"/>
    <property type="evidence" value="ECO:0007669"/>
    <property type="project" value="TreeGrafter"/>
</dbReference>
<feature type="signal peptide" evidence="2">
    <location>
        <begin position="1"/>
        <end position="22"/>
    </location>
</feature>
<evidence type="ECO:0000313" key="3">
    <source>
        <dbReference type="EMBL" id="VVD91040.1"/>
    </source>
</evidence>
<sequence length="205" mass="22548">MMKRMPLLLSRTALAAMVVSFAGCANVSGPLVGGSNVQYGDARAVETVSNEFGSTDLQTIAESMARSLLQARVITNSRDTPMVTISEVQNKTSEYIDTRTITDKIRVQLQKSGSVRFPINANEMQGQVDELTRQNQTGLYKKSGAAKIGKMEGAKYRIQGSISSIVKRNANIKDVFYTFQLSLVNIESGVIEWADEKDIRKTSTR</sequence>
<dbReference type="Pfam" id="PF13036">
    <property type="entry name" value="LpoB"/>
    <property type="match status" value="1"/>
</dbReference>
<dbReference type="Gene3D" id="3.40.50.10610">
    <property type="entry name" value="ABC-type transport auxiliary lipoprotein component"/>
    <property type="match status" value="1"/>
</dbReference>
<dbReference type="AlphaFoldDB" id="A0A5E4TT38"/>